<accession>A0AAD9HCL3</accession>
<organism evidence="1 2">
    <name type="scientific">Colletotrichum zoysiae</name>
    <dbReference type="NCBI Taxonomy" id="1216348"/>
    <lineage>
        <taxon>Eukaryota</taxon>
        <taxon>Fungi</taxon>
        <taxon>Dikarya</taxon>
        <taxon>Ascomycota</taxon>
        <taxon>Pezizomycotina</taxon>
        <taxon>Sordariomycetes</taxon>
        <taxon>Hypocreomycetidae</taxon>
        <taxon>Glomerellales</taxon>
        <taxon>Glomerellaceae</taxon>
        <taxon>Colletotrichum</taxon>
        <taxon>Colletotrichum graminicola species complex</taxon>
    </lineage>
</organism>
<evidence type="ECO:0000313" key="2">
    <source>
        <dbReference type="Proteomes" id="UP001232148"/>
    </source>
</evidence>
<keyword evidence="2" id="KW-1185">Reference proteome</keyword>
<evidence type="ECO:0000313" key="1">
    <source>
        <dbReference type="EMBL" id="KAK2025477.1"/>
    </source>
</evidence>
<sequence length="223" mass="25680">MAVALHWPSYHLLLDAWFHIPLEPLLAMLGAQVKGVDPFDMHEMLARSRRERLAARFGPLMKSNGQQRMQDRMRYIPDHVNRARVNLSTKWQVIECCNLAEYQRCISKSPGDSTICRSTWDCVQIPRRWDIGACNPLRLRRGNNVPRLMVQHELDNLRTPRPMNKPKLVEPGGSRADGGRAAAGIVAVFSGPRCHDWRTRLADFVVRRLCFCFRNRPSTQKVL</sequence>
<gene>
    <name evidence="1" type="ORF">LX32DRAFT_655410</name>
</gene>
<protein>
    <submittedName>
        <fullName evidence="1">Uncharacterized protein</fullName>
    </submittedName>
</protein>
<dbReference type="AlphaFoldDB" id="A0AAD9HCL3"/>
<dbReference type="EMBL" id="MU842936">
    <property type="protein sequence ID" value="KAK2025477.1"/>
    <property type="molecule type" value="Genomic_DNA"/>
</dbReference>
<reference evidence="1" key="1">
    <citation type="submission" date="2021-06" db="EMBL/GenBank/DDBJ databases">
        <title>Comparative genomics, transcriptomics and evolutionary studies reveal genomic signatures of adaptation to plant cell wall in hemibiotrophic fungi.</title>
        <authorList>
            <consortium name="DOE Joint Genome Institute"/>
            <person name="Baroncelli R."/>
            <person name="Diaz J.F."/>
            <person name="Benocci T."/>
            <person name="Peng M."/>
            <person name="Battaglia E."/>
            <person name="Haridas S."/>
            <person name="Andreopoulos W."/>
            <person name="Labutti K."/>
            <person name="Pangilinan J."/>
            <person name="Floch G.L."/>
            <person name="Makela M.R."/>
            <person name="Henrissat B."/>
            <person name="Grigoriev I.V."/>
            <person name="Crouch J.A."/>
            <person name="De Vries R.P."/>
            <person name="Sukno S.A."/>
            <person name="Thon M.R."/>
        </authorList>
    </citation>
    <scope>NUCLEOTIDE SEQUENCE</scope>
    <source>
        <strain evidence="1">MAFF235873</strain>
    </source>
</reference>
<dbReference type="Proteomes" id="UP001232148">
    <property type="component" value="Unassembled WGS sequence"/>
</dbReference>
<name>A0AAD9HCL3_9PEZI</name>
<proteinExistence type="predicted"/>
<comment type="caution">
    <text evidence="1">The sequence shown here is derived from an EMBL/GenBank/DDBJ whole genome shotgun (WGS) entry which is preliminary data.</text>
</comment>